<dbReference type="OrthoDB" id="920116at2"/>
<protein>
    <recommendedName>
        <fullName evidence="5">Tetratricopeptide repeat protein</fullName>
    </recommendedName>
</protein>
<evidence type="ECO:0000313" key="3">
    <source>
        <dbReference type="EMBL" id="AXY75967.1"/>
    </source>
</evidence>
<dbReference type="SUPFAM" id="SSF46894">
    <property type="entry name" value="C-terminal effector domain of the bipartite response regulators"/>
    <property type="match status" value="1"/>
</dbReference>
<dbReference type="GO" id="GO:0003677">
    <property type="term" value="F:DNA binding"/>
    <property type="evidence" value="ECO:0007669"/>
    <property type="project" value="InterPro"/>
</dbReference>
<organism evidence="3 4">
    <name type="scientific">Paraflavitalea soli</name>
    <dbReference type="NCBI Taxonomy" id="2315862"/>
    <lineage>
        <taxon>Bacteria</taxon>
        <taxon>Pseudomonadati</taxon>
        <taxon>Bacteroidota</taxon>
        <taxon>Chitinophagia</taxon>
        <taxon>Chitinophagales</taxon>
        <taxon>Chitinophagaceae</taxon>
        <taxon>Paraflavitalea</taxon>
    </lineage>
</organism>
<dbReference type="AlphaFoldDB" id="A0A3B7MQ97"/>
<dbReference type="KEGG" id="pseg:D3H65_19140"/>
<dbReference type="Gene3D" id="1.10.10.10">
    <property type="entry name" value="Winged helix-like DNA-binding domain superfamily/Winged helix DNA-binding domain"/>
    <property type="match status" value="1"/>
</dbReference>
<name>A0A3B7MQ97_9BACT</name>
<dbReference type="InterPro" id="IPR036388">
    <property type="entry name" value="WH-like_DNA-bd_sf"/>
</dbReference>
<proteinExistence type="predicted"/>
<keyword evidence="4" id="KW-1185">Reference proteome</keyword>
<dbReference type="EMBL" id="CP032157">
    <property type="protein sequence ID" value="AXY75967.1"/>
    <property type="molecule type" value="Genomic_DNA"/>
</dbReference>
<dbReference type="Gene3D" id="1.25.40.10">
    <property type="entry name" value="Tetratricopeptide repeat domain"/>
    <property type="match status" value="2"/>
</dbReference>
<evidence type="ECO:0000256" key="1">
    <source>
        <dbReference type="SAM" id="Coils"/>
    </source>
</evidence>
<dbReference type="Proteomes" id="UP000263900">
    <property type="component" value="Chromosome"/>
</dbReference>
<evidence type="ECO:0000313" key="4">
    <source>
        <dbReference type="Proteomes" id="UP000263900"/>
    </source>
</evidence>
<keyword evidence="2" id="KW-0812">Transmembrane</keyword>
<dbReference type="SUPFAM" id="SSF48452">
    <property type="entry name" value="TPR-like"/>
    <property type="match status" value="1"/>
</dbReference>
<reference evidence="3 4" key="1">
    <citation type="submission" date="2018-09" db="EMBL/GenBank/DDBJ databases">
        <title>Genome sequencing of strain 6GH32-13.</title>
        <authorList>
            <person name="Weon H.-Y."/>
            <person name="Heo J."/>
            <person name="Kwon S.-W."/>
        </authorList>
    </citation>
    <scope>NUCLEOTIDE SEQUENCE [LARGE SCALE GENOMIC DNA]</scope>
    <source>
        <strain evidence="3 4">5GH32-13</strain>
    </source>
</reference>
<keyword evidence="2" id="KW-0472">Membrane</keyword>
<evidence type="ECO:0008006" key="5">
    <source>
        <dbReference type="Google" id="ProtNLM"/>
    </source>
</evidence>
<evidence type="ECO:0000256" key="2">
    <source>
        <dbReference type="SAM" id="Phobius"/>
    </source>
</evidence>
<feature type="transmembrane region" description="Helical" evidence="2">
    <location>
        <begin position="385"/>
        <end position="403"/>
    </location>
</feature>
<dbReference type="GO" id="GO:0006355">
    <property type="term" value="P:regulation of DNA-templated transcription"/>
    <property type="evidence" value="ECO:0007669"/>
    <property type="project" value="InterPro"/>
</dbReference>
<dbReference type="InterPro" id="IPR011990">
    <property type="entry name" value="TPR-like_helical_dom_sf"/>
</dbReference>
<sequence length="558" mass="65001">MLLLAGWLRLAGQSRFDSLLHKTYVQRERLLWQISDEVHFQPDSARAFRFTDSLYAFATQHGDEALALETMLYKIWYLRNRYPRQKDRILNMLSQVISQSNADGIPLVEAKAHDMLAEYYWFDIGNYELALEQYQQLDHLLQPISAEEFPDKIQHIFHIGSAYFHFKDYKKAIQYYRTIAPMKVRDRFAYSYKHAINSMAFTYQEIGNLDSAGYYWNFLKAFCEPANDSTWIGIVAGNLGYLEYLRGHFDKAIPQMQVCINRAVMDQDWGLAAGSLMPLADIYFIQGKLAAAESAALQAKKYVERSGQYWRNKNLFPLLAKLYTVKGQHLLAARYTDSIVMVMDSLNRASRELMMTRALQKEAINDQKAKLIEIENSRKLTNLRFNGLLILAIIIVLVGVYLYRNKRRLHRQEQVLKELQLKETAKELSMAQRQLQDFTRNIAEKNKLIENLEEQFGANKLLEELQQSILLTGKDWGRFRELFEQVYPGYLQRLNEKIPGISPSEIRLMALAKLNFSNKEMAAALGVSSQAIRVTWHRLRKKAGLQEEMRLEEWASRL</sequence>
<keyword evidence="2" id="KW-1133">Transmembrane helix</keyword>
<accession>A0A3B7MQ97</accession>
<dbReference type="InterPro" id="IPR016032">
    <property type="entry name" value="Sig_transdc_resp-reg_C-effctor"/>
</dbReference>
<gene>
    <name evidence="3" type="ORF">D3H65_19140</name>
</gene>
<keyword evidence="1" id="KW-0175">Coiled coil</keyword>
<feature type="coiled-coil region" evidence="1">
    <location>
        <begin position="421"/>
        <end position="455"/>
    </location>
</feature>